<dbReference type="InterPro" id="IPR035441">
    <property type="entry name" value="TFIIS/LEDGF_dom_sf"/>
</dbReference>
<keyword evidence="19" id="KW-0805">Transcription regulation</keyword>
<evidence type="ECO:0000256" key="2">
    <source>
        <dbReference type="ARBA" id="ARBA00004286"/>
    </source>
</evidence>
<dbReference type="EMBL" id="KB112367">
    <property type="protein sequence ID" value="ELK24976.1"/>
    <property type="molecule type" value="Genomic_DNA"/>
</dbReference>
<feature type="region of interest" description="Disordered" evidence="33">
    <location>
        <begin position="2322"/>
        <end position="2490"/>
    </location>
</feature>
<evidence type="ECO:0000256" key="12">
    <source>
        <dbReference type="ARBA" id="ARBA00022723"/>
    </source>
</evidence>
<dbReference type="Pfam" id="PF23735">
    <property type="entry name" value="KIF9"/>
    <property type="match status" value="1"/>
</dbReference>
<feature type="region of interest" description="Disordered" evidence="33">
    <location>
        <begin position="1359"/>
        <end position="1392"/>
    </location>
</feature>
<protein>
    <recommendedName>
        <fullName evidence="30">Histone-lysine N-methyltransferase SETD2</fullName>
        <ecNumber evidence="3">2.1.1.359</ecNumber>
    </recommendedName>
    <alternativeName>
        <fullName evidence="31">Lysine N-methyltransferase 3A</fullName>
    </alternativeName>
    <alternativeName>
        <fullName evidence="32">Protein-lysine N-methyltransferase SETD2</fullName>
    </alternativeName>
    <alternativeName>
        <fullName evidence="26">SET domain-containing protein 2</fullName>
    </alternativeName>
</protein>
<keyword evidence="11" id="KW-0949">S-adenosyl-L-methionine</keyword>
<dbReference type="InterPro" id="IPR001202">
    <property type="entry name" value="WW_dom"/>
</dbReference>
<evidence type="ECO:0000256" key="19">
    <source>
        <dbReference type="ARBA" id="ARBA00023015"/>
    </source>
</evidence>
<keyword evidence="7" id="KW-0597">Phosphoprotein</keyword>
<dbReference type="SMART" id="SM00456">
    <property type="entry name" value="WW"/>
    <property type="match status" value="1"/>
</dbReference>
<dbReference type="Gene3D" id="2.20.70.10">
    <property type="match status" value="1"/>
</dbReference>
<keyword evidence="15" id="KW-0862">Zinc</keyword>
<keyword evidence="5" id="KW-0217">Developmental protein</keyword>
<evidence type="ECO:0000256" key="14">
    <source>
        <dbReference type="ARBA" id="ARBA00022782"/>
    </source>
</evidence>
<comment type="catalytic activity">
    <reaction evidence="28">
        <text>L-lysyl-[protein] + S-adenosyl-L-methionine = N(6)-methyl-L-lysyl-[protein] + S-adenosyl-L-homocysteine + H(+)</text>
        <dbReference type="Rhea" id="RHEA:51736"/>
        <dbReference type="Rhea" id="RHEA-COMP:9752"/>
        <dbReference type="Rhea" id="RHEA-COMP:13053"/>
        <dbReference type="ChEBI" id="CHEBI:15378"/>
        <dbReference type="ChEBI" id="CHEBI:29969"/>
        <dbReference type="ChEBI" id="CHEBI:57856"/>
        <dbReference type="ChEBI" id="CHEBI:59789"/>
        <dbReference type="ChEBI" id="CHEBI:61929"/>
    </reaction>
</comment>
<evidence type="ECO:0000256" key="28">
    <source>
        <dbReference type="ARBA" id="ARBA00048985"/>
    </source>
</evidence>
<feature type="domain" description="Post-SET" evidence="36">
    <location>
        <begin position="1977"/>
        <end position="1993"/>
    </location>
</feature>
<dbReference type="InterPro" id="IPR036020">
    <property type="entry name" value="WW_dom_sf"/>
</dbReference>
<feature type="compositionally biased region" description="Basic and acidic residues" evidence="33">
    <location>
        <begin position="2294"/>
        <end position="2307"/>
    </location>
</feature>
<keyword evidence="9 38" id="KW-0489">Methyltransferase</keyword>
<keyword evidence="14" id="KW-0221">Differentiation</keyword>
<evidence type="ECO:0000256" key="5">
    <source>
        <dbReference type="ARBA" id="ARBA00022473"/>
    </source>
</evidence>
<evidence type="ECO:0000256" key="24">
    <source>
        <dbReference type="ARBA" id="ARBA00023204"/>
    </source>
</evidence>
<feature type="region of interest" description="Disordered" evidence="33">
    <location>
        <begin position="583"/>
        <end position="614"/>
    </location>
</feature>
<keyword evidence="16" id="KW-0832">Ubl conjugation</keyword>
<evidence type="ECO:0000256" key="15">
    <source>
        <dbReference type="ARBA" id="ARBA00022833"/>
    </source>
</evidence>
<keyword evidence="21" id="KW-0051">Antiviral defense</keyword>
<organism evidence="38 39">
    <name type="scientific">Myotis davidii</name>
    <name type="common">David's myotis</name>
    <dbReference type="NCBI Taxonomy" id="225400"/>
    <lineage>
        <taxon>Eukaryota</taxon>
        <taxon>Metazoa</taxon>
        <taxon>Chordata</taxon>
        <taxon>Craniata</taxon>
        <taxon>Vertebrata</taxon>
        <taxon>Euteleostomi</taxon>
        <taxon>Mammalia</taxon>
        <taxon>Eutheria</taxon>
        <taxon>Laurasiatheria</taxon>
        <taxon>Chiroptera</taxon>
        <taxon>Yangochiroptera</taxon>
        <taxon>Vespertilionidae</taxon>
        <taxon>Myotis</taxon>
    </lineage>
</organism>
<dbReference type="GO" id="GO:0005694">
    <property type="term" value="C:chromosome"/>
    <property type="evidence" value="ECO:0007669"/>
    <property type="project" value="UniProtKB-SubCell"/>
</dbReference>
<evidence type="ECO:0000256" key="32">
    <source>
        <dbReference type="ARBA" id="ARBA00078443"/>
    </source>
</evidence>
<evidence type="ECO:0000256" key="6">
    <source>
        <dbReference type="ARBA" id="ARBA00022499"/>
    </source>
</evidence>
<feature type="compositionally biased region" description="Basic and acidic residues" evidence="33">
    <location>
        <begin position="2416"/>
        <end position="2437"/>
    </location>
</feature>
<dbReference type="FunFam" id="1.20.930.10:FF:000004">
    <property type="entry name" value="Histone-lysine N-methyltransferase"/>
    <property type="match status" value="1"/>
</dbReference>
<dbReference type="InterPro" id="IPR013257">
    <property type="entry name" value="SRI"/>
</dbReference>
<feature type="compositionally biased region" description="Basic and acidic residues" evidence="33">
    <location>
        <begin position="889"/>
        <end position="926"/>
    </location>
</feature>
<feature type="compositionally biased region" description="Basic and acidic residues" evidence="33">
    <location>
        <begin position="2322"/>
        <end position="2349"/>
    </location>
</feature>
<keyword evidence="6" id="KW-1017">Isopeptide bond</keyword>
<dbReference type="InterPro" id="IPR038190">
    <property type="entry name" value="SRI_sf"/>
</dbReference>
<dbReference type="Gene3D" id="1.20.930.10">
    <property type="entry name" value="Conserved domain common to transcription factors TFIIS, elongin A, CRSP70"/>
    <property type="match status" value="1"/>
</dbReference>
<dbReference type="GO" id="GO:0140955">
    <property type="term" value="F:histone H3K36 trimethyltransferase activity"/>
    <property type="evidence" value="ECO:0007669"/>
    <property type="project" value="UniProtKB-EC"/>
</dbReference>
<feature type="compositionally biased region" description="Basic and acidic residues" evidence="33">
    <location>
        <begin position="822"/>
        <end position="866"/>
    </location>
</feature>
<dbReference type="PROSITE" id="PS50868">
    <property type="entry name" value="POST_SET"/>
    <property type="match status" value="1"/>
</dbReference>
<feature type="compositionally biased region" description="Polar residues" evidence="33">
    <location>
        <begin position="1666"/>
        <end position="1677"/>
    </location>
</feature>
<evidence type="ECO:0000256" key="31">
    <source>
        <dbReference type="ARBA" id="ARBA00075198"/>
    </source>
</evidence>
<dbReference type="InterPro" id="IPR044437">
    <property type="entry name" value="SETD2/Set2_SET"/>
</dbReference>
<dbReference type="eggNOG" id="KOG4442">
    <property type="taxonomic scope" value="Eukaryota"/>
</dbReference>
<evidence type="ECO:0000259" key="35">
    <source>
        <dbReference type="PROSITE" id="PS50280"/>
    </source>
</evidence>
<feature type="domain" description="AWS" evidence="37">
    <location>
        <begin position="1797"/>
        <end position="1851"/>
    </location>
</feature>
<feature type="domain" description="SET" evidence="35">
    <location>
        <begin position="1853"/>
        <end position="1970"/>
    </location>
</feature>
<dbReference type="FunFam" id="1.10.1740.100:FF:000001">
    <property type="entry name" value="Histone-lysine N-methyltransferase"/>
    <property type="match status" value="1"/>
</dbReference>
<dbReference type="PANTHER" id="PTHR46711:SF1">
    <property type="entry name" value="HISTONE-LYSINE N-METHYLTRANSFERASE SETD2"/>
    <property type="match status" value="1"/>
</dbReference>
<evidence type="ECO:0000256" key="29">
    <source>
        <dbReference type="ARBA" id="ARBA00050548"/>
    </source>
</evidence>
<evidence type="ECO:0000256" key="33">
    <source>
        <dbReference type="SAM" id="MobiDB-lite"/>
    </source>
</evidence>
<feature type="compositionally biased region" description="Basic and acidic residues" evidence="33">
    <location>
        <begin position="1365"/>
        <end position="1389"/>
    </location>
</feature>
<dbReference type="Pfam" id="PF17907">
    <property type="entry name" value="AWS"/>
    <property type="match status" value="1"/>
</dbReference>
<accession>L5LGH2</accession>
<feature type="compositionally biased region" description="Basic and acidic residues" evidence="33">
    <location>
        <begin position="1491"/>
        <end position="1504"/>
    </location>
</feature>
<dbReference type="GO" id="GO:0045087">
    <property type="term" value="P:innate immune response"/>
    <property type="evidence" value="ECO:0007669"/>
    <property type="project" value="UniProtKB-KW"/>
</dbReference>
<evidence type="ECO:0000259" key="34">
    <source>
        <dbReference type="PROSITE" id="PS50020"/>
    </source>
</evidence>
<evidence type="ECO:0000256" key="22">
    <source>
        <dbReference type="ARBA" id="ARBA00023159"/>
    </source>
</evidence>
<dbReference type="SMART" id="SM00508">
    <property type="entry name" value="PostSET"/>
    <property type="match status" value="1"/>
</dbReference>
<feature type="compositionally biased region" description="Basic and acidic residues" evidence="33">
    <location>
        <begin position="2393"/>
        <end position="2403"/>
    </location>
</feature>
<comment type="catalytic activity">
    <reaction evidence="29">
        <text>L-lysyl-[protein] + 3 S-adenosyl-L-methionine = N(6),N(6),N(6)-trimethyl-L-lysyl-[protein] + 3 S-adenosyl-L-homocysteine + 3 H(+)</text>
        <dbReference type="Rhea" id="RHEA:54192"/>
        <dbReference type="Rhea" id="RHEA-COMP:9752"/>
        <dbReference type="Rhea" id="RHEA-COMP:13826"/>
        <dbReference type="ChEBI" id="CHEBI:15378"/>
        <dbReference type="ChEBI" id="CHEBI:29969"/>
        <dbReference type="ChEBI" id="CHEBI:57856"/>
        <dbReference type="ChEBI" id="CHEBI:59789"/>
        <dbReference type="ChEBI" id="CHEBI:61961"/>
    </reaction>
</comment>
<feature type="compositionally biased region" description="Basic and acidic residues" evidence="33">
    <location>
        <begin position="736"/>
        <end position="801"/>
    </location>
</feature>
<keyword evidence="8" id="KW-0399">Innate immunity</keyword>
<dbReference type="PROSITE" id="PS01159">
    <property type="entry name" value="WW_DOMAIN_1"/>
    <property type="match status" value="1"/>
</dbReference>
<dbReference type="Proteomes" id="UP000010556">
    <property type="component" value="Unassembled WGS sequence"/>
</dbReference>
<keyword evidence="20" id="KW-0175">Coiled coil</keyword>
<feature type="compositionally biased region" description="Low complexity" evidence="33">
    <location>
        <begin position="2227"/>
        <end position="2238"/>
    </location>
</feature>
<feature type="compositionally biased region" description="Basic and acidic residues" evidence="33">
    <location>
        <begin position="2362"/>
        <end position="2375"/>
    </location>
</feature>
<dbReference type="InterPro" id="IPR006560">
    <property type="entry name" value="AWS_dom"/>
</dbReference>
<dbReference type="SMART" id="SM00317">
    <property type="entry name" value="SET"/>
    <property type="match status" value="1"/>
</dbReference>
<evidence type="ECO:0000256" key="20">
    <source>
        <dbReference type="ARBA" id="ARBA00023054"/>
    </source>
</evidence>
<dbReference type="Pfam" id="PF00856">
    <property type="entry name" value="SET"/>
    <property type="match status" value="1"/>
</dbReference>
<gene>
    <name evidence="38" type="ORF">MDA_GLEAN10023112</name>
</gene>
<keyword evidence="12" id="KW-0479">Metal-binding</keyword>
<evidence type="ECO:0000256" key="9">
    <source>
        <dbReference type="ARBA" id="ARBA00022603"/>
    </source>
</evidence>
<feature type="region of interest" description="Disordered" evidence="33">
    <location>
        <begin position="128"/>
        <end position="229"/>
    </location>
</feature>
<dbReference type="FunFam" id="2.170.270.10:FF:000016">
    <property type="entry name" value="Histone-lysine N-methyltransferase"/>
    <property type="match status" value="1"/>
</dbReference>
<feature type="region of interest" description="Disordered" evidence="33">
    <location>
        <begin position="2135"/>
        <end position="2175"/>
    </location>
</feature>
<dbReference type="CDD" id="cd00201">
    <property type="entry name" value="WW"/>
    <property type="match status" value="1"/>
</dbReference>
<evidence type="ECO:0000256" key="27">
    <source>
        <dbReference type="ARBA" id="ARBA00047545"/>
    </source>
</evidence>
<dbReference type="InterPro" id="IPR056524">
    <property type="entry name" value="KIF6/9_C"/>
</dbReference>
<keyword evidence="24" id="KW-0234">DNA repair</keyword>
<evidence type="ECO:0000256" key="1">
    <source>
        <dbReference type="ARBA" id="ARBA00004123"/>
    </source>
</evidence>
<evidence type="ECO:0000256" key="18">
    <source>
        <dbReference type="ARBA" id="ARBA00022859"/>
    </source>
</evidence>
<evidence type="ECO:0000256" key="23">
    <source>
        <dbReference type="ARBA" id="ARBA00023163"/>
    </source>
</evidence>
<evidence type="ECO:0000256" key="30">
    <source>
        <dbReference type="ARBA" id="ARBA00070245"/>
    </source>
</evidence>
<evidence type="ECO:0000256" key="4">
    <source>
        <dbReference type="ARBA" id="ARBA00022454"/>
    </source>
</evidence>
<feature type="compositionally biased region" description="Basic and acidic residues" evidence="33">
    <location>
        <begin position="182"/>
        <end position="197"/>
    </location>
</feature>
<dbReference type="GO" id="GO:0032259">
    <property type="term" value="P:methylation"/>
    <property type="evidence" value="ECO:0007669"/>
    <property type="project" value="UniProtKB-KW"/>
</dbReference>
<keyword evidence="18" id="KW-0391">Immunity</keyword>
<feature type="compositionally biased region" description="Basic and acidic residues" evidence="33">
    <location>
        <begin position="2263"/>
        <end position="2278"/>
    </location>
</feature>
<feature type="compositionally biased region" description="Pro residues" evidence="33">
    <location>
        <begin position="591"/>
        <end position="604"/>
    </location>
</feature>
<evidence type="ECO:0000256" key="3">
    <source>
        <dbReference type="ARBA" id="ARBA00012178"/>
    </source>
</evidence>
<keyword evidence="10 38" id="KW-0808">Transferase</keyword>
<feature type="region of interest" description="Disordered" evidence="33">
    <location>
        <begin position="638"/>
        <end position="968"/>
    </location>
</feature>
<sequence>MVKNLEKELVLLKQELAIHDSLANRSHVNYDPMDEVQIAEINSQVRRYLDGALDEIDIINLRQIQEVFNQFRVVLTQQEQEVEAALRRKYTLIDKNDFAAISAVQKAGLMDADGHLVGESDGQGFGLGVASYSSKPGKKTKSRRTLKEQLSSPAKKEGGSSPVSGKDMDVSTSKTQLTPLSKEGDVKDMILRDRETSNIETLPSDSPKEEPRPPRPSTPPSKPVAFEDFKNERGSEINRIFKENKSILNERRKRASETTQRINVIKREMDVAKEGLSAQRSLREKQGEYEKKGLIIIDEEEFLLILKLKDLKKQYRAEYQDLRDLRAEIQYCQHLVDQCRHRLLTEFEIWYNESFFIPEDLQAALKPGSSIRPGMVPVGRIVARPDHARLEDDLELGPQGEDDQDKFSQLQQDVLPEGPESISFYNAKVKREQKAKIENVQKTGFIKGPVFKGVASSRFLPKGTKTKVNLEEQGRQKVSFSFSLTKKTLPNRFLTALGSDKQSDAPASPAVPLQVDLTPKTKVDVGETLSTAEDSSPPKSRVELGKIHFKKHLLHVTSRPLLATTTPVTSPPPTEPLPAVIAESTTVDSPPSSPPPPPPPPPQATIPSPLAPVTEPVALPHAPIMVLMTAPADTAVRALKEPPVTIEPESSEADTKQDTVSNSSEEHMAPTLSEQAHLPSQKEDSHIGKGEESPDSSKRSLSLRKTGSKKKPSQSEGTFLGSESDEDSVRTSSSQRSHDLKFPASIEKERDSKKSLAPLKSEDLGKSSRSKTERDDKYFSYSKLERDTRYMSSRCRSERERRRSRSRSRSDRGSRTSLSYSRSERSHYYDSDRRYRSPYRERARYSRPHTDNRARESSDSEDEHKKTYSRRTSSHSSYRDLRTSSSYSKSDRDCKTESHSEMEKRGKYSSKPERESRRTSENEAMKRCCSPLNELGFRRGSSYSKHENSASRYKSAPSKSISKSDKSKNSFCCAELTEEIKHTHSFSLQTHCSKGSEVRVISKLPEREKTGSPLSNRLNDSPAFKKLEEPPIFKSEFIGHDSHDSIKELDSLSKMKNDQLRSYCPMELNINGSPDAESDLVTFCTSKTDTVLMSSDDSVTGSEASSLVKACVLSSNGFQNIDSCKEKDLDDTCMQCSKAESPFRETEPPVSPHQDKLMSLPVMTVDYCKTIGEEPVDMRVSSCKAKDSDVYCASNDNNPSLCHSAAEDTEPPVRKISSNSFMNVHLKSKTVICDHRSLTDQHSKFACKEYKSVGSTSSASVNHFDGLYQPIESSGIASSLQSLPPGITVDSLALLQCGENTSPVLGAVLKSKSTEFAKHGEKEMLEVGSGLPALGRGVASWENRHNNGLSGKCLHEAQEEGDSMLPDKRGRPEISLEEEGGRGHEHTSDDSEVVFSSCELNLTTEDSEYMTYTLKCDSSGHASEIVSTVHEEYSGSSESSSDESDSEETDSDDSSIPRNRLQSVVVVPKNSTLPMEETSPCSSRSSHSYRHSSDHWEDERLEPRRHSYEEKFESIASKACPQTEKFFLHKGTEKSPEMCFTQMSRKQIDNHLTEVAHPQSDGVDSTSHSDVKSDPGGHPGFEETLRAKIASRQEELPLYSSDGFEDVQNKCWQQTPFPDRPDSRLGRTELNFSSSYEISRVDGFHSSGLYKVLELRNMGWDFSPQEKPTTTYQQPDSSYGGRAGHKYQQGTEPYAGTRSSWQGNGYWDPRRQELESDSESEGELQDRKKVRVEAQPCEMAAPPGSALAGPSCVMEDFRDPQRWKECAKQGKMPCYFDLIEENVYLTERKKNKSHRDIKRMQCECAPLSKEERAQGEIACGEDCLNRLLMIECSSRCPNGDYCSNRRFQRKQHADVEVILTEKKGWGLRAAKDLPSNTFVLEYCGEVLDHKEFKARVKEYARNKNIHYYFMALKNDEIIDATQKGNCSRFMNHSCEPNCETQKWTVNGQLRVGFFTTKLVPSGSELTFDYQFQRYGKEAQKCFCGSANCRGYLGGENRVSIRAAGGKMKKERSRKKDSVDGELEALMENGEGLSDKNQVLSLSRLMVRIETLEQKLTCLKLIQNTHSQSRLKSFLERHGLSLLWIWMAELGDGRESNRKLQEEIIKTLEHLPIPTKNMLEESKVLPIIQRWSQTKTAVPQLSEGDGYSSENTSRAHTPLNTPDPATKLSTEADTDTPKKLMFRRLKIISENSMDSAISDATSELEGKDGKEDLDQLETIPVEEEDELQSQQLLTQQLPESKVDSEIAGEASKLPTPEPEADVEVEPKESHSAKLEEHVAGETPSQDEEEGVSDVESERSQEPPDKTVDISELATKLLDSWKDLKEVYRIPKKSQTEKESTVTERGRDAAVFRDQTTAPKTPNRSRERDTDKQTQSKEKRKRRGSLSPPSSAYERGTKRPDDRYDTPTSKKKVRKDRNKLSTEERRKLFEQEVAQREAQKQQQQMQNLGIASPLPYDSLGYSAPHHPFAGYPPGYPMQAYVDPSNPNAGKVLLPTPSLDPVCSPAPYDHSQPLVGHSTEPLAAPPPVPVVPHVTAPVEVSSSQYVAQSEGVVHQDSSVTVLPVPAAGPVQGQNYGVWDSNQQPVSVQQPYSTPTQSQPSIYYQGQTCPTVYGVTSPYSQTTPPIVQSYAQPSLQYLQGQQLFSAPGVVVQPAAAVTTVVAPGQPPPLQPPEMVVTNNLLDLPPPSPPKPKTIVLPPNWKTARDPEGKIYYYHVITRQTQWDPPTWESPGDEASLEHEAEMDLGTPTYDENPMKASKKPKTAEADTSSELAKKSKEVFRKEMSQFIVQCLNPYRKPDCKVGRITTTEDFKHLARKLTHGVMNKELKYCKNPEDLECNENVKHKTKEYIKKYMQKFGAVYKPKEDTELE</sequence>
<evidence type="ECO:0000259" key="37">
    <source>
        <dbReference type="PROSITE" id="PS51215"/>
    </source>
</evidence>
<dbReference type="SMART" id="SM00570">
    <property type="entry name" value="AWS"/>
    <property type="match status" value="1"/>
</dbReference>
<feature type="region of interest" description="Disordered" evidence="33">
    <location>
        <begin position="2740"/>
        <end position="2766"/>
    </location>
</feature>
<proteinExistence type="predicted"/>
<dbReference type="GO" id="GO:0051607">
    <property type="term" value="P:defense response to virus"/>
    <property type="evidence" value="ECO:0007669"/>
    <property type="project" value="UniProtKB-KW"/>
</dbReference>
<evidence type="ECO:0000256" key="11">
    <source>
        <dbReference type="ARBA" id="ARBA00022691"/>
    </source>
</evidence>
<keyword evidence="17" id="KW-0156">Chromatin regulator</keyword>
<keyword evidence="25" id="KW-0539">Nucleus</keyword>
<evidence type="ECO:0000256" key="16">
    <source>
        <dbReference type="ARBA" id="ARBA00022843"/>
    </source>
</evidence>
<dbReference type="GO" id="GO:0046872">
    <property type="term" value="F:metal ion binding"/>
    <property type="evidence" value="ECO:0007669"/>
    <property type="project" value="UniProtKB-KW"/>
</dbReference>
<dbReference type="Gene3D" id="1.10.1740.100">
    <property type="entry name" value="Set2, Rpb1 interacting domain"/>
    <property type="match status" value="1"/>
</dbReference>
<feature type="region of interest" description="Disordered" evidence="33">
    <location>
        <begin position="1663"/>
        <end position="1727"/>
    </location>
</feature>
<dbReference type="GO" id="GO:0006355">
    <property type="term" value="P:regulation of DNA-templated transcription"/>
    <property type="evidence" value="ECO:0007669"/>
    <property type="project" value="InterPro"/>
</dbReference>
<evidence type="ECO:0000313" key="38">
    <source>
        <dbReference type="EMBL" id="ELK24976.1"/>
    </source>
</evidence>
<dbReference type="PANTHER" id="PTHR46711">
    <property type="entry name" value="HISTONE-LYSINE N-METHYLTRANSFERASE SETD2"/>
    <property type="match status" value="1"/>
</dbReference>
<name>L5LGH2_MYODS</name>
<dbReference type="CDD" id="cd19172">
    <property type="entry name" value="SET_SETD2"/>
    <property type="match status" value="1"/>
</dbReference>
<keyword evidence="13" id="KW-0227">DNA damage</keyword>
<evidence type="ECO:0000256" key="21">
    <source>
        <dbReference type="ARBA" id="ARBA00023118"/>
    </source>
</evidence>
<feature type="domain" description="WW" evidence="34">
    <location>
        <begin position="2690"/>
        <end position="2723"/>
    </location>
</feature>
<evidence type="ECO:0000256" key="10">
    <source>
        <dbReference type="ARBA" id="ARBA00022679"/>
    </source>
</evidence>
<feature type="region of interest" description="Disordered" evidence="33">
    <location>
        <begin position="1430"/>
        <end position="1504"/>
    </location>
</feature>
<feature type="compositionally biased region" description="Polar residues" evidence="33">
    <location>
        <begin position="2147"/>
        <end position="2159"/>
    </location>
</feature>
<dbReference type="GO" id="GO:0030154">
    <property type="term" value="P:cell differentiation"/>
    <property type="evidence" value="ECO:0007669"/>
    <property type="project" value="UniProtKB-KW"/>
</dbReference>
<evidence type="ECO:0000259" key="36">
    <source>
        <dbReference type="PROSITE" id="PS50868"/>
    </source>
</evidence>
<feature type="compositionally biased region" description="Acidic residues" evidence="33">
    <location>
        <begin position="1440"/>
        <end position="1453"/>
    </location>
</feature>
<dbReference type="InterPro" id="IPR001214">
    <property type="entry name" value="SET_dom"/>
</dbReference>
<comment type="catalytic activity">
    <reaction evidence="27">
        <text>L-lysyl(36)-[histone H3] + 3 S-adenosyl-L-methionine = N(6),N(6),N(6)-trimethyl-L-lysyl(36)-[histone H3] + 3 S-adenosyl-L-homocysteine + 3 H(+)</text>
        <dbReference type="Rhea" id="RHEA:60324"/>
        <dbReference type="Rhea" id="RHEA-COMP:9785"/>
        <dbReference type="Rhea" id="RHEA-COMP:15536"/>
        <dbReference type="ChEBI" id="CHEBI:15378"/>
        <dbReference type="ChEBI" id="CHEBI:29969"/>
        <dbReference type="ChEBI" id="CHEBI:57856"/>
        <dbReference type="ChEBI" id="CHEBI:59789"/>
        <dbReference type="ChEBI" id="CHEBI:61961"/>
        <dbReference type="EC" id="2.1.1.359"/>
    </reaction>
</comment>
<evidence type="ECO:0000256" key="13">
    <source>
        <dbReference type="ARBA" id="ARBA00022763"/>
    </source>
</evidence>
<feature type="region of interest" description="Disordered" evidence="33">
    <location>
        <begin position="1556"/>
        <end position="1582"/>
    </location>
</feature>
<keyword evidence="22" id="KW-0010">Activator</keyword>
<evidence type="ECO:0000256" key="17">
    <source>
        <dbReference type="ARBA" id="ARBA00022853"/>
    </source>
</evidence>
<dbReference type="EC" id="2.1.1.359" evidence="3"/>
<dbReference type="PROSITE" id="PS50020">
    <property type="entry name" value="WW_DOMAIN_2"/>
    <property type="match status" value="1"/>
</dbReference>
<evidence type="ECO:0000256" key="7">
    <source>
        <dbReference type="ARBA" id="ARBA00022553"/>
    </source>
</evidence>
<reference evidence="39" key="1">
    <citation type="journal article" date="2013" name="Science">
        <title>Comparative analysis of bat genomes provides insight into the evolution of flight and immunity.</title>
        <authorList>
            <person name="Zhang G."/>
            <person name="Cowled C."/>
            <person name="Shi Z."/>
            <person name="Huang Z."/>
            <person name="Bishop-Lilly K.A."/>
            <person name="Fang X."/>
            <person name="Wynne J.W."/>
            <person name="Xiong Z."/>
            <person name="Baker M.L."/>
            <person name="Zhao W."/>
            <person name="Tachedjian M."/>
            <person name="Zhu Y."/>
            <person name="Zhou P."/>
            <person name="Jiang X."/>
            <person name="Ng J."/>
            <person name="Yang L."/>
            <person name="Wu L."/>
            <person name="Xiao J."/>
            <person name="Feng Y."/>
            <person name="Chen Y."/>
            <person name="Sun X."/>
            <person name="Zhang Y."/>
            <person name="Marsh G.A."/>
            <person name="Crameri G."/>
            <person name="Broder C.C."/>
            <person name="Frey K.G."/>
            <person name="Wang L.F."/>
            <person name="Wang J."/>
        </authorList>
    </citation>
    <scope>NUCLEOTIDE SEQUENCE [LARGE SCALE GENOMIC DNA]</scope>
</reference>
<feature type="compositionally biased region" description="Polar residues" evidence="33">
    <location>
        <begin position="170"/>
        <end position="179"/>
    </location>
</feature>
<feature type="compositionally biased region" description="Basic and acidic residues" evidence="33">
    <location>
        <begin position="1567"/>
        <end position="1582"/>
    </location>
</feature>
<feature type="compositionally biased region" description="Acidic residues" evidence="33">
    <location>
        <begin position="2283"/>
        <end position="2293"/>
    </location>
</feature>
<keyword evidence="39" id="KW-1185">Reference proteome</keyword>
<feature type="compositionally biased region" description="Basic and acidic residues" evidence="33">
    <location>
        <begin position="680"/>
        <end position="698"/>
    </location>
</feature>
<dbReference type="SUPFAM" id="SSF82199">
    <property type="entry name" value="SET domain"/>
    <property type="match status" value="1"/>
</dbReference>
<dbReference type="InterPro" id="IPR042294">
    <property type="entry name" value="SETD2_animal"/>
</dbReference>
<dbReference type="PROSITE" id="PS50280">
    <property type="entry name" value="SET"/>
    <property type="match status" value="1"/>
</dbReference>
<dbReference type="SUPFAM" id="SSF51045">
    <property type="entry name" value="WW domain"/>
    <property type="match status" value="1"/>
</dbReference>
<dbReference type="Pfam" id="PF00397">
    <property type="entry name" value="WW"/>
    <property type="match status" value="1"/>
</dbReference>
<dbReference type="InterPro" id="IPR003616">
    <property type="entry name" value="Post-SET_dom"/>
</dbReference>
<dbReference type="Pfam" id="PF08236">
    <property type="entry name" value="SRI"/>
    <property type="match status" value="1"/>
</dbReference>
<dbReference type="GO" id="GO:0005634">
    <property type="term" value="C:nucleus"/>
    <property type="evidence" value="ECO:0007669"/>
    <property type="project" value="UniProtKB-SubCell"/>
</dbReference>
<keyword evidence="4" id="KW-0158">Chromosome</keyword>
<comment type="subcellular location">
    <subcellularLocation>
        <location evidence="2">Chromosome</location>
    </subcellularLocation>
    <subcellularLocation>
        <location evidence="1">Nucleus</location>
    </subcellularLocation>
</comment>
<keyword evidence="23" id="KW-0804">Transcription</keyword>
<evidence type="ECO:0000256" key="26">
    <source>
        <dbReference type="ARBA" id="ARBA00030091"/>
    </source>
</evidence>
<dbReference type="PROSITE" id="PS51215">
    <property type="entry name" value="AWS"/>
    <property type="match status" value="1"/>
</dbReference>
<dbReference type="Gene3D" id="2.170.270.10">
    <property type="entry name" value="SET domain"/>
    <property type="match status" value="1"/>
</dbReference>
<dbReference type="GO" id="GO:0006281">
    <property type="term" value="P:DNA repair"/>
    <property type="evidence" value="ECO:0007669"/>
    <property type="project" value="UniProtKB-KW"/>
</dbReference>
<evidence type="ECO:0000256" key="25">
    <source>
        <dbReference type="ARBA" id="ARBA00023242"/>
    </source>
</evidence>
<evidence type="ECO:0000313" key="39">
    <source>
        <dbReference type="Proteomes" id="UP000010556"/>
    </source>
</evidence>
<dbReference type="InterPro" id="IPR046341">
    <property type="entry name" value="SET_dom_sf"/>
</dbReference>
<evidence type="ECO:0000256" key="8">
    <source>
        <dbReference type="ARBA" id="ARBA00022588"/>
    </source>
</evidence>
<feature type="region of interest" description="Disordered" evidence="33">
    <location>
        <begin position="2220"/>
        <end position="2310"/>
    </location>
</feature>